<organism evidence="7 8">
    <name type="scientific">Acerihabitans arboris</name>
    <dbReference type="NCBI Taxonomy" id="2691583"/>
    <lineage>
        <taxon>Bacteria</taxon>
        <taxon>Pseudomonadati</taxon>
        <taxon>Pseudomonadota</taxon>
        <taxon>Gammaproteobacteria</taxon>
        <taxon>Enterobacterales</taxon>
        <taxon>Pectobacteriaceae</taxon>
        <taxon>Acerihabitans</taxon>
    </lineage>
</organism>
<name>A0A845SGW6_9GAMM</name>
<dbReference type="InterPro" id="IPR004090">
    <property type="entry name" value="Chemotax_Me-accpt_rcpt"/>
</dbReference>
<dbReference type="GO" id="GO:0004888">
    <property type="term" value="F:transmembrane signaling receptor activity"/>
    <property type="evidence" value="ECO:0007669"/>
    <property type="project" value="InterPro"/>
</dbReference>
<dbReference type="GO" id="GO:0007165">
    <property type="term" value="P:signal transduction"/>
    <property type="evidence" value="ECO:0007669"/>
    <property type="project" value="UniProtKB-KW"/>
</dbReference>
<comment type="caution">
    <text evidence="7">The sequence shown here is derived from an EMBL/GenBank/DDBJ whole genome shotgun (WGS) entry which is preliminary data.</text>
</comment>
<evidence type="ECO:0000256" key="2">
    <source>
        <dbReference type="ARBA" id="ARBA00022500"/>
    </source>
</evidence>
<dbReference type="InterPro" id="IPR004089">
    <property type="entry name" value="MCPsignal_dom"/>
</dbReference>
<dbReference type="Proteomes" id="UP000461443">
    <property type="component" value="Unassembled WGS sequence"/>
</dbReference>
<gene>
    <name evidence="7" type="ORF">GRH90_15300</name>
</gene>
<protein>
    <recommendedName>
        <fullName evidence="6">Methyl-accepting transducer domain-containing protein</fullName>
    </recommendedName>
</protein>
<proteinExistence type="inferred from homology"/>
<evidence type="ECO:0000256" key="4">
    <source>
        <dbReference type="ARBA" id="ARBA00029447"/>
    </source>
</evidence>
<dbReference type="PANTHER" id="PTHR43531:SF14">
    <property type="entry name" value="METHYL-ACCEPTING CHEMOTAXIS PROTEIN I-RELATED"/>
    <property type="match status" value="1"/>
</dbReference>
<keyword evidence="8" id="KW-1185">Reference proteome</keyword>
<accession>A0A845SGW6</accession>
<dbReference type="Gene3D" id="1.10.287.950">
    <property type="entry name" value="Methyl-accepting chemotaxis protein"/>
    <property type="match status" value="1"/>
</dbReference>
<evidence type="ECO:0000259" key="6">
    <source>
        <dbReference type="PROSITE" id="PS50111"/>
    </source>
</evidence>
<evidence type="ECO:0000256" key="5">
    <source>
        <dbReference type="PROSITE-ProRule" id="PRU00284"/>
    </source>
</evidence>
<keyword evidence="3 5" id="KW-0807">Transducer</keyword>
<dbReference type="PANTHER" id="PTHR43531">
    <property type="entry name" value="PROTEIN ICFG"/>
    <property type="match status" value="1"/>
</dbReference>
<dbReference type="AlphaFoldDB" id="A0A845SGW6"/>
<comment type="similarity">
    <text evidence="4">Belongs to the methyl-accepting chemotaxis (MCP) protein family.</text>
</comment>
<dbReference type="EMBL" id="WUBS01000010">
    <property type="protein sequence ID" value="NDL64110.1"/>
    <property type="molecule type" value="Genomic_DNA"/>
</dbReference>
<dbReference type="GO" id="GO:0006935">
    <property type="term" value="P:chemotaxis"/>
    <property type="evidence" value="ECO:0007669"/>
    <property type="project" value="UniProtKB-KW"/>
</dbReference>
<keyword evidence="2" id="KW-0145">Chemotaxis</keyword>
<reference evidence="7 8" key="1">
    <citation type="submission" date="2019-12" db="EMBL/GenBank/DDBJ databases">
        <authorList>
            <person name="Lee S.D."/>
        </authorList>
    </citation>
    <scope>NUCLEOTIDE SEQUENCE [LARGE SCALE GENOMIC DNA]</scope>
    <source>
        <strain evidence="7 8">SAP-6</strain>
    </source>
</reference>
<evidence type="ECO:0000256" key="1">
    <source>
        <dbReference type="ARBA" id="ARBA00022481"/>
    </source>
</evidence>
<evidence type="ECO:0000313" key="8">
    <source>
        <dbReference type="Proteomes" id="UP000461443"/>
    </source>
</evidence>
<keyword evidence="1" id="KW-0488">Methylation</keyword>
<feature type="domain" description="Methyl-accepting transducer" evidence="6">
    <location>
        <begin position="22"/>
        <end position="173"/>
    </location>
</feature>
<evidence type="ECO:0000313" key="7">
    <source>
        <dbReference type="EMBL" id="NDL64110.1"/>
    </source>
</evidence>
<dbReference type="Pfam" id="PF00015">
    <property type="entry name" value="MCPsignal"/>
    <property type="match status" value="1"/>
</dbReference>
<evidence type="ECO:0000256" key="3">
    <source>
        <dbReference type="ARBA" id="ARBA00023224"/>
    </source>
</evidence>
<dbReference type="GO" id="GO:0005886">
    <property type="term" value="C:plasma membrane"/>
    <property type="evidence" value="ECO:0007669"/>
    <property type="project" value="TreeGrafter"/>
</dbReference>
<reference evidence="7 8" key="2">
    <citation type="submission" date="2020-02" db="EMBL/GenBank/DDBJ databases">
        <title>The new genus of Enterobacteriales.</title>
        <authorList>
            <person name="Kim I.S."/>
        </authorList>
    </citation>
    <scope>NUCLEOTIDE SEQUENCE [LARGE SCALE GENOMIC DNA]</scope>
    <source>
        <strain evidence="7 8">SAP-6</strain>
    </source>
</reference>
<dbReference type="PROSITE" id="PS50111">
    <property type="entry name" value="CHEMOTAXIS_TRANSDUC_2"/>
    <property type="match status" value="1"/>
</dbReference>
<sequence length="206" mass="21635">MKTMAPSQQQKKNRFLCDQRFVNNIFGNSKKITEMTSVINSIAFQTTILALNAAVKAARAGEMGLGFAEIACEVRDLARHSGQAAKEIASLVNESVELVGNGSILVDRAGQTMKEMAASVISVTDTIGEIASASDGPVYGIGRPGKAINEMETPIRQNAALVREAGATAASLEEQASLLINVVSIFRISQTLAAGGVQNVLAQGGR</sequence>
<dbReference type="SUPFAM" id="SSF58104">
    <property type="entry name" value="Methyl-accepting chemotaxis protein (MCP) signaling domain"/>
    <property type="match status" value="1"/>
</dbReference>
<dbReference type="PRINTS" id="PR00260">
    <property type="entry name" value="CHEMTRNSDUCR"/>
</dbReference>
<dbReference type="InterPro" id="IPR051310">
    <property type="entry name" value="MCP_chemotaxis"/>
</dbReference>
<dbReference type="SMART" id="SM00283">
    <property type="entry name" value="MA"/>
    <property type="match status" value="1"/>
</dbReference>